<protein>
    <submittedName>
        <fullName evidence="1">Uncharacterized protein</fullName>
    </submittedName>
</protein>
<accession>A0ACB9VNT8</accession>
<comment type="caution">
    <text evidence="1">The sequence shown here is derived from an EMBL/GenBank/DDBJ whole genome shotgun (WGS) entry which is preliminary data.</text>
</comment>
<dbReference type="Proteomes" id="UP001057452">
    <property type="component" value="Chromosome 24"/>
</dbReference>
<name>A0ACB9VNT8_CHAAC</name>
<sequence>MPTSGPAFTEGLERSTRCALISGQEPVHLPPDETGKRPETPHSSAQRREFRSAPRFLDGPLLLQRHGGHGGATFLERTN</sequence>
<organism evidence="1 2">
    <name type="scientific">Chaenocephalus aceratus</name>
    <name type="common">Blackfin icefish</name>
    <name type="synonym">Chaenichthys aceratus</name>
    <dbReference type="NCBI Taxonomy" id="36190"/>
    <lineage>
        <taxon>Eukaryota</taxon>
        <taxon>Metazoa</taxon>
        <taxon>Chordata</taxon>
        <taxon>Craniata</taxon>
        <taxon>Vertebrata</taxon>
        <taxon>Euteleostomi</taxon>
        <taxon>Actinopterygii</taxon>
        <taxon>Neopterygii</taxon>
        <taxon>Teleostei</taxon>
        <taxon>Neoteleostei</taxon>
        <taxon>Acanthomorphata</taxon>
        <taxon>Eupercaria</taxon>
        <taxon>Perciformes</taxon>
        <taxon>Notothenioidei</taxon>
        <taxon>Channichthyidae</taxon>
        <taxon>Chaenocephalus</taxon>
    </lineage>
</organism>
<keyword evidence="2" id="KW-1185">Reference proteome</keyword>
<gene>
    <name evidence="1" type="ORF">KUCAC02_019345</name>
</gene>
<dbReference type="EMBL" id="CM043808">
    <property type="protein sequence ID" value="KAI4801450.1"/>
    <property type="molecule type" value="Genomic_DNA"/>
</dbReference>
<evidence type="ECO:0000313" key="2">
    <source>
        <dbReference type="Proteomes" id="UP001057452"/>
    </source>
</evidence>
<proteinExistence type="predicted"/>
<evidence type="ECO:0000313" key="1">
    <source>
        <dbReference type="EMBL" id="KAI4801450.1"/>
    </source>
</evidence>
<reference evidence="1" key="1">
    <citation type="submission" date="2022-05" db="EMBL/GenBank/DDBJ databases">
        <title>Chromosome-level genome of Chaenocephalus aceratus.</title>
        <authorList>
            <person name="Park H."/>
        </authorList>
    </citation>
    <scope>NUCLEOTIDE SEQUENCE</scope>
    <source>
        <strain evidence="1">KU_202001</strain>
    </source>
</reference>